<dbReference type="RefSeq" id="WP_413258272.1">
    <property type="nucleotide sequence ID" value="NZ_JBHFNS010000062.1"/>
</dbReference>
<protein>
    <recommendedName>
        <fullName evidence="5">AAA+ ATPase domain-containing protein</fullName>
    </recommendedName>
</protein>
<feature type="region of interest" description="Disordered" evidence="1">
    <location>
        <begin position="371"/>
        <end position="451"/>
    </location>
</feature>
<sequence>MPNVINLHDYHSPKHDENRHTWRWIWLGGGVISLLASVSFNAVKAPHWRLLATFAIFGCGVQVIRTQKAIEKATPYRSMANEAAIDKAAFATGQEVEASMMLTEQAYSQFKPANEPAPQTEYIEEQPEEYYDVEQSSPIQKGFLYFDCEQIIEESTGIGLLGNSGSGKSCIIQLLASALPDNQILVLDPHADETEPDYPWRGLTVINQYELIVEQLSILLDLLTQRDKTPLTIICDEWPAVRAYCKVNKLKTADEFIIRYGSEARKFNKLPIFASQAGNTKAMGLEGMGDFLENFTLIRLNKIARKYAKNLVDRSVIERLKMTAYCCLINDDVYQHPTHGHHKRVVKGATPIGLTPLSSLPLTIPLVRGVNSGRSSRQQKQNYTQQTYTELDDNDDAIDVEVVEDDPPHPPRPTSYPPSPTDSTHQYPPLFYKDSTHLPTTPTHHESPTKSRADMLVEDYLTNPTDYPRGLFYGNDANTNFEVFRILKSKGMNKADTIYACWRVVKSGTDETYKLCSQRYEEMLLMIAQYS</sequence>
<keyword evidence="2" id="KW-1133">Transmembrane helix</keyword>
<evidence type="ECO:0000256" key="1">
    <source>
        <dbReference type="SAM" id="MobiDB-lite"/>
    </source>
</evidence>
<keyword evidence="4" id="KW-1185">Reference proteome</keyword>
<evidence type="ECO:0008006" key="5">
    <source>
        <dbReference type="Google" id="ProtNLM"/>
    </source>
</evidence>
<feature type="compositionally biased region" description="Pro residues" evidence="1">
    <location>
        <begin position="410"/>
        <end position="420"/>
    </location>
</feature>
<keyword evidence="2" id="KW-0472">Membrane</keyword>
<dbReference type="Proteomes" id="UP001576776">
    <property type="component" value="Unassembled WGS sequence"/>
</dbReference>
<dbReference type="EMBL" id="JBHFNS010000062">
    <property type="protein sequence ID" value="MFB2936777.1"/>
    <property type="molecule type" value="Genomic_DNA"/>
</dbReference>
<keyword evidence="2" id="KW-0812">Transmembrane</keyword>
<dbReference type="Gene3D" id="3.40.50.300">
    <property type="entry name" value="P-loop containing nucleotide triphosphate hydrolases"/>
    <property type="match status" value="1"/>
</dbReference>
<evidence type="ECO:0000313" key="4">
    <source>
        <dbReference type="Proteomes" id="UP001576776"/>
    </source>
</evidence>
<name>A0ABV4YDE3_9CYAN</name>
<comment type="caution">
    <text evidence="3">The sequence shown here is derived from an EMBL/GenBank/DDBJ whole genome shotgun (WGS) entry which is preliminary data.</text>
</comment>
<dbReference type="InterPro" id="IPR027417">
    <property type="entry name" value="P-loop_NTPase"/>
</dbReference>
<evidence type="ECO:0000313" key="3">
    <source>
        <dbReference type="EMBL" id="MFB2936777.1"/>
    </source>
</evidence>
<proteinExistence type="predicted"/>
<feature type="compositionally biased region" description="Low complexity" evidence="1">
    <location>
        <begin position="378"/>
        <end position="389"/>
    </location>
</feature>
<gene>
    <name evidence="3" type="ORF">ACE1B6_16115</name>
</gene>
<reference evidence="3 4" key="1">
    <citation type="submission" date="2024-09" db="EMBL/GenBank/DDBJ databases">
        <title>Floridaenema gen nov. (Aerosakkonemataceae, Aerosakkonematales ord. nov., Cyanobacteria) from benthic tropical and subtropical fresh waters, with the description of four new species.</title>
        <authorList>
            <person name="Moretto J.A."/>
            <person name="Berthold D.E."/>
            <person name="Lefler F.W."/>
            <person name="Huang I.-S."/>
            <person name="Laughinghouse H. IV."/>
        </authorList>
    </citation>
    <scope>NUCLEOTIDE SEQUENCE [LARGE SCALE GENOMIC DNA]</scope>
    <source>
        <strain evidence="3 4">BLCC-F154</strain>
    </source>
</reference>
<organism evidence="3 4">
    <name type="scientific">Floridaenema fluviatile BLCC-F154</name>
    <dbReference type="NCBI Taxonomy" id="3153640"/>
    <lineage>
        <taxon>Bacteria</taxon>
        <taxon>Bacillati</taxon>
        <taxon>Cyanobacteriota</taxon>
        <taxon>Cyanophyceae</taxon>
        <taxon>Oscillatoriophycideae</taxon>
        <taxon>Aerosakkonematales</taxon>
        <taxon>Aerosakkonemataceae</taxon>
        <taxon>Floridanema</taxon>
        <taxon>Floridanema fluviatile</taxon>
    </lineage>
</organism>
<dbReference type="SUPFAM" id="SSF52540">
    <property type="entry name" value="P-loop containing nucleoside triphosphate hydrolases"/>
    <property type="match status" value="1"/>
</dbReference>
<feature type="transmembrane region" description="Helical" evidence="2">
    <location>
        <begin position="21"/>
        <end position="40"/>
    </location>
</feature>
<accession>A0ABV4YDE3</accession>
<evidence type="ECO:0000256" key="2">
    <source>
        <dbReference type="SAM" id="Phobius"/>
    </source>
</evidence>
<feature type="compositionally biased region" description="Acidic residues" evidence="1">
    <location>
        <begin position="390"/>
        <end position="405"/>
    </location>
</feature>